<keyword evidence="4" id="KW-0964">Secreted</keyword>
<evidence type="ECO:0000256" key="3">
    <source>
        <dbReference type="ARBA" id="ARBA00010031"/>
    </source>
</evidence>
<keyword evidence="6 11" id="KW-0732">Signal</keyword>
<comment type="caution">
    <text evidence="9">Lacks conserved residue(s) required for the propagation of feature annotation.</text>
</comment>
<dbReference type="OrthoDB" id="4843554at2759"/>
<evidence type="ECO:0000256" key="6">
    <source>
        <dbReference type="ARBA" id="ARBA00022729"/>
    </source>
</evidence>
<dbReference type="GeneID" id="63760661"/>
<dbReference type="PROSITE" id="PS52012">
    <property type="entry name" value="CFEM"/>
    <property type="match status" value="1"/>
</dbReference>
<feature type="region of interest" description="Disordered" evidence="10">
    <location>
        <begin position="101"/>
        <end position="140"/>
    </location>
</feature>
<dbReference type="EMBL" id="KV878584">
    <property type="protein sequence ID" value="OJJ60503.1"/>
    <property type="molecule type" value="Genomic_DNA"/>
</dbReference>
<evidence type="ECO:0000313" key="13">
    <source>
        <dbReference type="EMBL" id="OJJ60503.1"/>
    </source>
</evidence>
<evidence type="ECO:0000256" key="5">
    <source>
        <dbReference type="ARBA" id="ARBA00022622"/>
    </source>
</evidence>
<evidence type="ECO:0000256" key="11">
    <source>
        <dbReference type="SAM" id="SignalP"/>
    </source>
</evidence>
<keyword evidence="5" id="KW-0472">Membrane</keyword>
<dbReference type="RefSeq" id="XP_040704309.1">
    <property type="nucleotide sequence ID" value="XM_040844588.1"/>
</dbReference>
<dbReference type="VEuPathDB" id="FungiDB:ASPSYDRAFT_29040"/>
<name>A0A1L9TMI5_9EURO</name>
<evidence type="ECO:0000256" key="7">
    <source>
        <dbReference type="ARBA" id="ARBA00023157"/>
    </source>
</evidence>
<evidence type="ECO:0000256" key="1">
    <source>
        <dbReference type="ARBA" id="ARBA00004589"/>
    </source>
</evidence>
<evidence type="ECO:0000259" key="12">
    <source>
        <dbReference type="PROSITE" id="PS52012"/>
    </source>
</evidence>
<evidence type="ECO:0000256" key="10">
    <source>
        <dbReference type="SAM" id="MobiDB-lite"/>
    </source>
</evidence>
<sequence length="160" mass="16233">MRSLFLFSALALAASVWAQDIDSNDVPSQCKDACASVVSLTARCDNSTHDDDSAEMKCVCNDPGASKNVPNCAACLDKYGKDGKDNDANDIVRKCSFASTTYDPTMTSTSTSSPASSPASNTTSATAESSTPPSAGHSTGLTPGLLGLGIGISLLGSVGL</sequence>
<evidence type="ECO:0000313" key="14">
    <source>
        <dbReference type="Proteomes" id="UP000184356"/>
    </source>
</evidence>
<gene>
    <name evidence="13" type="ORF">ASPSYDRAFT_29040</name>
</gene>
<dbReference type="InterPro" id="IPR008427">
    <property type="entry name" value="Extracellular_membr_CFEM_dom"/>
</dbReference>
<comment type="subcellular location">
    <subcellularLocation>
        <location evidence="1">Membrane</location>
        <topology evidence="1">Lipid-anchor</topology>
        <topology evidence="1">GPI-anchor</topology>
    </subcellularLocation>
    <subcellularLocation>
        <location evidence="2">Secreted</location>
    </subcellularLocation>
</comment>
<keyword evidence="5" id="KW-0336">GPI-anchor</keyword>
<feature type="signal peptide" evidence="11">
    <location>
        <begin position="1"/>
        <end position="18"/>
    </location>
</feature>
<keyword evidence="14" id="KW-1185">Reference proteome</keyword>
<evidence type="ECO:0000256" key="9">
    <source>
        <dbReference type="PROSITE-ProRule" id="PRU01356"/>
    </source>
</evidence>
<feature type="chain" id="PRO_5012950907" description="CFEM domain-containing protein" evidence="11">
    <location>
        <begin position="19"/>
        <end position="160"/>
    </location>
</feature>
<keyword evidence="5" id="KW-0325">Glycoprotein</keyword>
<dbReference type="Proteomes" id="UP000184356">
    <property type="component" value="Unassembled WGS sequence"/>
</dbReference>
<dbReference type="AlphaFoldDB" id="A0A1L9TMI5"/>
<accession>A0A1L9TMI5</accession>
<dbReference type="GO" id="GO:0005576">
    <property type="term" value="C:extracellular region"/>
    <property type="evidence" value="ECO:0007669"/>
    <property type="project" value="UniProtKB-SubCell"/>
</dbReference>
<reference evidence="14" key="1">
    <citation type="journal article" date="2017" name="Genome Biol.">
        <title>Comparative genomics reveals high biological diversity and specific adaptations in the industrially and medically important fungal genus Aspergillus.</title>
        <authorList>
            <person name="de Vries R.P."/>
            <person name="Riley R."/>
            <person name="Wiebenga A."/>
            <person name="Aguilar-Osorio G."/>
            <person name="Amillis S."/>
            <person name="Uchima C.A."/>
            <person name="Anderluh G."/>
            <person name="Asadollahi M."/>
            <person name="Askin M."/>
            <person name="Barry K."/>
            <person name="Battaglia E."/>
            <person name="Bayram O."/>
            <person name="Benocci T."/>
            <person name="Braus-Stromeyer S.A."/>
            <person name="Caldana C."/>
            <person name="Canovas D."/>
            <person name="Cerqueira G.C."/>
            <person name="Chen F."/>
            <person name="Chen W."/>
            <person name="Choi C."/>
            <person name="Clum A."/>
            <person name="Dos Santos R.A."/>
            <person name="Damasio A.R."/>
            <person name="Diallinas G."/>
            <person name="Emri T."/>
            <person name="Fekete E."/>
            <person name="Flipphi M."/>
            <person name="Freyberg S."/>
            <person name="Gallo A."/>
            <person name="Gournas C."/>
            <person name="Habgood R."/>
            <person name="Hainaut M."/>
            <person name="Harispe M.L."/>
            <person name="Henrissat B."/>
            <person name="Hilden K.S."/>
            <person name="Hope R."/>
            <person name="Hossain A."/>
            <person name="Karabika E."/>
            <person name="Karaffa L."/>
            <person name="Karanyi Z."/>
            <person name="Krasevec N."/>
            <person name="Kuo A."/>
            <person name="Kusch H."/>
            <person name="LaButti K."/>
            <person name="Lagendijk E.L."/>
            <person name="Lapidus A."/>
            <person name="Levasseur A."/>
            <person name="Lindquist E."/>
            <person name="Lipzen A."/>
            <person name="Logrieco A.F."/>
            <person name="MacCabe A."/>
            <person name="Maekelae M.R."/>
            <person name="Malavazi I."/>
            <person name="Melin P."/>
            <person name="Meyer V."/>
            <person name="Mielnichuk N."/>
            <person name="Miskei M."/>
            <person name="Molnar A.P."/>
            <person name="Mule G."/>
            <person name="Ngan C.Y."/>
            <person name="Orejas M."/>
            <person name="Orosz E."/>
            <person name="Ouedraogo J.P."/>
            <person name="Overkamp K.M."/>
            <person name="Park H.-S."/>
            <person name="Perrone G."/>
            <person name="Piumi F."/>
            <person name="Punt P.J."/>
            <person name="Ram A.F."/>
            <person name="Ramon A."/>
            <person name="Rauscher S."/>
            <person name="Record E."/>
            <person name="Riano-Pachon D.M."/>
            <person name="Robert V."/>
            <person name="Roehrig J."/>
            <person name="Ruller R."/>
            <person name="Salamov A."/>
            <person name="Salih N.S."/>
            <person name="Samson R.A."/>
            <person name="Sandor E."/>
            <person name="Sanguinetti M."/>
            <person name="Schuetze T."/>
            <person name="Sepcic K."/>
            <person name="Shelest E."/>
            <person name="Sherlock G."/>
            <person name="Sophianopoulou V."/>
            <person name="Squina F.M."/>
            <person name="Sun H."/>
            <person name="Susca A."/>
            <person name="Todd R.B."/>
            <person name="Tsang A."/>
            <person name="Unkles S.E."/>
            <person name="van de Wiele N."/>
            <person name="van Rossen-Uffink D."/>
            <person name="Oliveira J.V."/>
            <person name="Vesth T.C."/>
            <person name="Visser J."/>
            <person name="Yu J.-H."/>
            <person name="Zhou M."/>
            <person name="Andersen M.R."/>
            <person name="Archer D.B."/>
            <person name="Baker S.E."/>
            <person name="Benoit I."/>
            <person name="Brakhage A.A."/>
            <person name="Braus G.H."/>
            <person name="Fischer R."/>
            <person name="Frisvad J.C."/>
            <person name="Goldman G.H."/>
            <person name="Houbraken J."/>
            <person name="Oakley B."/>
            <person name="Pocsi I."/>
            <person name="Scazzocchio C."/>
            <person name="Seiboth B."/>
            <person name="vanKuyk P.A."/>
            <person name="Wortman J."/>
            <person name="Dyer P.S."/>
            <person name="Grigoriev I.V."/>
        </authorList>
    </citation>
    <scope>NUCLEOTIDE SEQUENCE [LARGE SCALE GENOMIC DNA]</scope>
    <source>
        <strain evidence="14">CBS 593.65</strain>
    </source>
</reference>
<feature type="domain" description="CFEM" evidence="12">
    <location>
        <begin position="2"/>
        <end position="122"/>
    </location>
</feature>
<dbReference type="GO" id="GO:0098552">
    <property type="term" value="C:side of membrane"/>
    <property type="evidence" value="ECO:0007669"/>
    <property type="project" value="UniProtKB-KW"/>
</dbReference>
<comment type="similarity">
    <text evidence="3">Belongs to the RBT5 family.</text>
</comment>
<evidence type="ECO:0000256" key="8">
    <source>
        <dbReference type="ARBA" id="ARBA00023288"/>
    </source>
</evidence>
<proteinExistence type="inferred from homology"/>
<protein>
    <recommendedName>
        <fullName evidence="12">CFEM domain-containing protein</fullName>
    </recommendedName>
</protein>
<keyword evidence="8" id="KW-0449">Lipoprotein</keyword>
<evidence type="ECO:0000256" key="4">
    <source>
        <dbReference type="ARBA" id="ARBA00022525"/>
    </source>
</evidence>
<keyword evidence="7" id="KW-1015">Disulfide bond</keyword>
<dbReference type="STRING" id="1036612.A0A1L9TMI5"/>
<organism evidence="13 14">
    <name type="scientific">Aspergillus sydowii CBS 593.65</name>
    <dbReference type="NCBI Taxonomy" id="1036612"/>
    <lineage>
        <taxon>Eukaryota</taxon>
        <taxon>Fungi</taxon>
        <taxon>Dikarya</taxon>
        <taxon>Ascomycota</taxon>
        <taxon>Pezizomycotina</taxon>
        <taxon>Eurotiomycetes</taxon>
        <taxon>Eurotiomycetidae</taxon>
        <taxon>Eurotiales</taxon>
        <taxon>Aspergillaceae</taxon>
        <taxon>Aspergillus</taxon>
        <taxon>Aspergillus subgen. Nidulantes</taxon>
    </lineage>
</organism>
<evidence type="ECO:0000256" key="2">
    <source>
        <dbReference type="ARBA" id="ARBA00004613"/>
    </source>
</evidence>